<organism evidence="3 4">
    <name type="scientific">Mythimna separata</name>
    <name type="common">Oriental armyworm</name>
    <name type="synonym">Pseudaletia separata</name>
    <dbReference type="NCBI Taxonomy" id="271217"/>
    <lineage>
        <taxon>Eukaryota</taxon>
        <taxon>Metazoa</taxon>
        <taxon>Ecdysozoa</taxon>
        <taxon>Arthropoda</taxon>
        <taxon>Hexapoda</taxon>
        <taxon>Insecta</taxon>
        <taxon>Pterygota</taxon>
        <taxon>Neoptera</taxon>
        <taxon>Endopterygota</taxon>
        <taxon>Lepidoptera</taxon>
        <taxon>Glossata</taxon>
        <taxon>Ditrysia</taxon>
        <taxon>Noctuoidea</taxon>
        <taxon>Noctuidae</taxon>
        <taxon>Noctuinae</taxon>
        <taxon>Hadenini</taxon>
        <taxon>Mythimna</taxon>
    </lineage>
</organism>
<evidence type="ECO:0000256" key="1">
    <source>
        <dbReference type="SAM" id="SignalP"/>
    </source>
</evidence>
<feature type="chain" id="PRO_5042227456" description="DUF4789 domain-containing protein" evidence="1">
    <location>
        <begin position="20"/>
        <end position="198"/>
    </location>
</feature>
<keyword evidence="1" id="KW-0732">Signal</keyword>
<evidence type="ECO:0000313" key="4">
    <source>
        <dbReference type="Proteomes" id="UP001231518"/>
    </source>
</evidence>
<dbReference type="Pfam" id="PF16033">
    <property type="entry name" value="DUF4789"/>
    <property type="match status" value="1"/>
</dbReference>
<evidence type="ECO:0000259" key="2">
    <source>
        <dbReference type="Pfam" id="PF16033"/>
    </source>
</evidence>
<reference evidence="3" key="1">
    <citation type="submission" date="2023-03" db="EMBL/GenBank/DDBJ databases">
        <title>Chromosome-level genomes of two armyworms, Mythimna separata and Mythimna loreyi, provide insights into the biosynthesis and reception of sex pheromones.</title>
        <authorList>
            <person name="Zhao H."/>
        </authorList>
    </citation>
    <scope>NUCLEOTIDE SEQUENCE</scope>
    <source>
        <strain evidence="3">BeijingLab</strain>
        <tissue evidence="3">Pupa</tissue>
    </source>
</reference>
<feature type="signal peptide" evidence="1">
    <location>
        <begin position="1"/>
        <end position="19"/>
    </location>
</feature>
<dbReference type="PANTHER" id="PTHR21177">
    <property type="entry name" value="IP06524P-RELATED"/>
    <property type="match status" value="1"/>
</dbReference>
<feature type="domain" description="DUF4789" evidence="2">
    <location>
        <begin position="53"/>
        <end position="136"/>
    </location>
</feature>
<dbReference type="EMBL" id="JARGEI010000011">
    <property type="protein sequence ID" value="KAJ8724029.1"/>
    <property type="molecule type" value="Genomic_DNA"/>
</dbReference>
<protein>
    <recommendedName>
        <fullName evidence="2">DUF4789 domain-containing protein</fullName>
    </recommendedName>
</protein>
<gene>
    <name evidence="3" type="ORF">PYW07_008009</name>
</gene>
<keyword evidence="4" id="KW-1185">Reference proteome</keyword>
<evidence type="ECO:0000313" key="3">
    <source>
        <dbReference type="EMBL" id="KAJ8724029.1"/>
    </source>
</evidence>
<dbReference type="Proteomes" id="UP001231518">
    <property type="component" value="Chromosome 20"/>
</dbReference>
<sequence>MCSLKFFAVVSLLFSATLAANSTQESIGFPEAEEDPNSVNKDNRQPVYIPSMCPESELYYPGDQKDDWICDCRPAFLYHPKSDRCWPAYRKGPCQDGEYLVLTADSAIPICERNPCSIDSYVYYNGRCEQLATIAPCRHMWPIPAALAINASTLAITCERLNLESRFGEPTRPATVTLAPCPPGCKRSITAKCVPMST</sequence>
<dbReference type="PANTHER" id="PTHR21177:SF4">
    <property type="entry name" value="IP06524P"/>
    <property type="match status" value="1"/>
</dbReference>
<accession>A0AAD7YQL7</accession>
<dbReference type="AlphaFoldDB" id="A0AAD7YQL7"/>
<dbReference type="InterPro" id="IPR031993">
    <property type="entry name" value="DUF4789"/>
</dbReference>
<comment type="caution">
    <text evidence="3">The sequence shown here is derived from an EMBL/GenBank/DDBJ whole genome shotgun (WGS) entry which is preliminary data.</text>
</comment>
<proteinExistence type="predicted"/>
<name>A0AAD7YQL7_MYTSE</name>